<dbReference type="AlphaFoldDB" id="A0A1R3IWY2"/>
<dbReference type="EMBL" id="AWWV01009325">
    <property type="protein sequence ID" value="OMO87040.1"/>
    <property type="molecule type" value="Genomic_DNA"/>
</dbReference>
<name>A0A1R3IWY2_COCAP</name>
<dbReference type="Gramene" id="OMO87040">
    <property type="protein sequence ID" value="OMO87040"/>
    <property type="gene ID" value="CCACVL1_09295"/>
</dbReference>
<keyword evidence="3" id="KW-1185">Reference proteome</keyword>
<comment type="caution">
    <text evidence="2">The sequence shown here is derived from an EMBL/GenBank/DDBJ whole genome shotgun (WGS) entry which is preliminary data.</text>
</comment>
<evidence type="ECO:0000256" key="1">
    <source>
        <dbReference type="SAM" id="MobiDB-lite"/>
    </source>
</evidence>
<evidence type="ECO:0000313" key="3">
    <source>
        <dbReference type="Proteomes" id="UP000188268"/>
    </source>
</evidence>
<protein>
    <submittedName>
        <fullName evidence="2">Uncharacterized protein</fullName>
    </submittedName>
</protein>
<dbReference type="Proteomes" id="UP000188268">
    <property type="component" value="Unassembled WGS sequence"/>
</dbReference>
<evidence type="ECO:0000313" key="2">
    <source>
        <dbReference type="EMBL" id="OMO87040.1"/>
    </source>
</evidence>
<accession>A0A1R3IWY2</accession>
<sequence length="33" mass="3661">MSTTTTDIPAPLQVDVFKQKDAPSIDEKGRTNR</sequence>
<reference evidence="2 3" key="1">
    <citation type="submission" date="2013-09" db="EMBL/GenBank/DDBJ databases">
        <title>Corchorus capsularis genome sequencing.</title>
        <authorList>
            <person name="Alam M."/>
            <person name="Haque M.S."/>
            <person name="Islam M.S."/>
            <person name="Emdad E.M."/>
            <person name="Islam M.M."/>
            <person name="Ahmed B."/>
            <person name="Halim A."/>
            <person name="Hossen Q.M.M."/>
            <person name="Hossain M.Z."/>
            <person name="Ahmed R."/>
            <person name="Khan M.M."/>
            <person name="Islam R."/>
            <person name="Rashid M.M."/>
            <person name="Khan S.A."/>
            <person name="Rahman M.S."/>
            <person name="Alam M."/>
        </authorList>
    </citation>
    <scope>NUCLEOTIDE SEQUENCE [LARGE SCALE GENOMIC DNA]</scope>
    <source>
        <strain evidence="3">cv. CVL-1</strain>
        <tissue evidence="2">Whole seedling</tissue>
    </source>
</reference>
<proteinExistence type="predicted"/>
<feature type="compositionally biased region" description="Basic and acidic residues" evidence="1">
    <location>
        <begin position="17"/>
        <end position="33"/>
    </location>
</feature>
<feature type="region of interest" description="Disordered" evidence="1">
    <location>
        <begin position="1"/>
        <end position="33"/>
    </location>
</feature>
<organism evidence="2 3">
    <name type="scientific">Corchorus capsularis</name>
    <name type="common">Jute</name>
    <dbReference type="NCBI Taxonomy" id="210143"/>
    <lineage>
        <taxon>Eukaryota</taxon>
        <taxon>Viridiplantae</taxon>
        <taxon>Streptophyta</taxon>
        <taxon>Embryophyta</taxon>
        <taxon>Tracheophyta</taxon>
        <taxon>Spermatophyta</taxon>
        <taxon>Magnoliopsida</taxon>
        <taxon>eudicotyledons</taxon>
        <taxon>Gunneridae</taxon>
        <taxon>Pentapetalae</taxon>
        <taxon>rosids</taxon>
        <taxon>malvids</taxon>
        <taxon>Malvales</taxon>
        <taxon>Malvaceae</taxon>
        <taxon>Grewioideae</taxon>
        <taxon>Apeibeae</taxon>
        <taxon>Corchorus</taxon>
    </lineage>
</organism>
<gene>
    <name evidence="2" type="ORF">CCACVL1_09295</name>
</gene>